<protein>
    <recommendedName>
        <fullName evidence="3">Pectate lyase superfamily protein domain-containing protein</fullName>
    </recommendedName>
</protein>
<reference evidence="1 2" key="1">
    <citation type="submission" date="2020-08" db="EMBL/GenBank/DDBJ databases">
        <title>The Agave Microbiome: Exploring the role of microbial communities in plant adaptations to desert environments.</title>
        <authorList>
            <person name="Partida-Martinez L.P."/>
        </authorList>
    </citation>
    <scope>NUCLEOTIDE SEQUENCE [LARGE SCALE GENOMIC DNA]</scope>
    <source>
        <strain evidence="1 2">AT3.2</strain>
    </source>
</reference>
<name>A0A7X0CDX1_9BURK</name>
<dbReference type="RefSeq" id="WP_183553830.1">
    <property type="nucleotide sequence ID" value="NZ_JACHBX010000002.1"/>
</dbReference>
<keyword evidence="2" id="KW-1185">Reference proteome</keyword>
<dbReference type="InterPro" id="IPR012334">
    <property type="entry name" value="Pectin_lyas_fold"/>
</dbReference>
<dbReference type="Proteomes" id="UP000540787">
    <property type="component" value="Unassembled WGS sequence"/>
</dbReference>
<dbReference type="InterPro" id="IPR011050">
    <property type="entry name" value="Pectin_lyase_fold/virulence"/>
</dbReference>
<gene>
    <name evidence="1" type="ORF">HD842_001938</name>
</gene>
<evidence type="ECO:0000313" key="1">
    <source>
        <dbReference type="EMBL" id="MBB6133796.1"/>
    </source>
</evidence>
<dbReference type="EMBL" id="JACHBX010000002">
    <property type="protein sequence ID" value="MBB6133796.1"/>
    <property type="molecule type" value="Genomic_DNA"/>
</dbReference>
<evidence type="ECO:0000313" key="2">
    <source>
        <dbReference type="Proteomes" id="UP000540787"/>
    </source>
</evidence>
<organism evidence="1 2">
    <name type="scientific">Massilia aurea</name>
    <dbReference type="NCBI Taxonomy" id="373040"/>
    <lineage>
        <taxon>Bacteria</taxon>
        <taxon>Pseudomonadati</taxon>
        <taxon>Pseudomonadota</taxon>
        <taxon>Betaproteobacteria</taxon>
        <taxon>Burkholderiales</taxon>
        <taxon>Oxalobacteraceae</taxon>
        <taxon>Telluria group</taxon>
        <taxon>Massilia</taxon>
    </lineage>
</organism>
<comment type="caution">
    <text evidence="1">The sequence shown here is derived from an EMBL/GenBank/DDBJ whole genome shotgun (WGS) entry which is preliminary data.</text>
</comment>
<accession>A0A7X0CDX1</accession>
<dbReference type="AlphaFoldDB" id="A0A7X0CDX1"/>
<sequence length="409" mass="43870">MADHSARRRSLLISSVAAGTAILVPAQIDDAPPRMERRGKVGDIGDAVVPPAIVNLAEFGGTPGAGRIRLIDAFNQAFAALTKSDGGTLLVPAGVYDFGRYAEHAYIILCRNLRNVAISAYGATFMATTSAKVTPNMFYFSNFYNITIAGASFIDPGFNASTNWQGMYCVGIQADRASSGFRLVDCYAERVVGLLGSNNNAASRNYLSNVSVQGEVRYSYYGVGVSFIRENVNVGLVCHNVRRALVASSLKNANFVIFASSSSNWPGSNGLVSLATSGASSGNVENVRVQVDVSGACIHSAYIHFYHQGHEVAGYMRNIDATVNVIDSDSTGTLFLFDHEIDGVQSTTRRTWDRISLHGTVSRNFRGCIIVNTSVPMSPGVIYLDRHLAQSRNCKGLGSGCNTSFVLLK</sequence>
<evidence type="ECO:0008006" key="3">
    <source>
        <dbReference type="Google" id="ProtNLM"/>
    </source>
</evidence>
<dbReference type="SUPFAM" id="SSF51126">
    <property type="entry name" value="Pectin lyase-like"/>
    <property type="match status" value="1"/>
</dbReference>
<proteinExistence type="predicted"/>
<dbReference type="Gene3D" id="2.160.20.10">
    <property type="entry name" value="Single-stranded right-handed beta-helix, Pectin lyase-like"/>
    <property type="match status" value="1"/>
</dbReference>